<evidence type="ECO:0000259" key="7">
    <source>
        <dbReference type="PROSITE" id="PS50832"/>
    </source>
</evidence>
<dbReference type="SUPFAM" id="SSF50249">
    <property type="entry name" value="Nucleic acid-binding proteins"/>
    <property type="match status" value="1"/>
</dbReference>
<dbReference type="InterPro" id="IPR003029">
    <property type="entry name" value="S1_domain"/>
</dbReference>
<evidence type="ECO:0000256" key="4">
    <source>
        <dbReference type="HAMAP-Rule" id="MF_00075"/>
    </source>
</evidence>
<dbReference type="Pfam" id="PF01176">
    <property type="entry name" value="eIF-1a"/>
    <property type="match status" value="1"/>
</dbReference>
<comment type="subcellular location">
    <subcellularLocation>
        <location evidence="4">Cytoplasm</location>
    </subcellularLocation>
</comment>
<feature type="domain" description="S1-like" evidence="7">
    <location>
        <begin position="1"/>
        <end position="72"/>
    </location>
</feature>
<evidence type="ECO:0000256" key="2">
    <source>
        <dbReference type="ARBA" id="ARBA00022540"/>
    </source>
</evidence>
<dbReference type="Proteomes" id="UP000480684">
    <property type="component" value="Unassembled WGS sequence"/>
</dbReference>
<dbReference type="PANTHER" id="PTHR33370">
    <property type="entry name" value="TRANSLATION INITIATION FACTOR IF-1, CHLOROPLASTIC"/>
    <property type="match status" value="1"/>
</dbReference>
<comment type="caution">
    <text evidence="8">The sequence shown here is derived from an EMBL/GenBank/DDBJ whole genome shotgun (WGS) entry which is preliminary data.</text>
</comment>
<dbReference type="RefSeq" id="WP_163676355.1">
    <property type="nucleotide sequence ID" value="NZ_JAAIYP010000032.1"/>
</dbReference>
<keyword evidence="4" id="KW-0699">rRNA-binding</keyword>
<feature type="region of interest" description="Disordered" evidence="6">
    <location>
        <begin position="71"/>
        <end position="90"/>
    </location>
</feature>
<comment type="similarity">
    <text evidence="1 4">Belongs to the IF-1 family.</text>
</comment>
<evidence type="ECO:0000256" key="5">
    <source>
        <dbReference type="NCBIfam" id="TIGR00008"/>
    </source>
</evidence>
<comment type="subunit">
    <text evidence="4">Component of the 30S ribosomal translation pre-initiation complex which assembles on the 30S ribosome in the order IF-2 and IF-3, IF-1 and N-formylmethionyl-tRNA(fMet); mRNA recruitment can occur at any time during PIC assembly.</text>
</comment>
<evidence type="ECO:0000256" key="6">
    <source>
        <dbReference type="SAM" id="MobiDB-lite"/>
    </source>
</evidence>
<dbReference type="InterPro" id="IPR012340">
    <property type="entry name" value="NA-bd_OB-fold"/>
</dbReference>
<dbReference type="AlphaFoldDB" id="A0A7C9UVS3"/>
<evidence type="ECO:0000313" key="9">
    <source>
        <dbReference type="Proteomes" id="UP000480684"/>
    </source>
</evidence>
<evidence type="ECO:0000256" key="1">
    <source>
        <dbReference type="ARBA" id="ARBA00010939"/>
    </source>
</evidence>
<dbReference type="GO" id="GO:0005829">
    <property type="term" value="C:cytosol"/>
    <property type="evidence" value="ECO:0007669"/>
    <property type="project" value="TreeGrafter"/>
</dbReference>
<dbReference type="InterPro" id="IPR004368">
    <property type="entry name" value="TIF_IF1"/>
</dbReference>
<dbReference type="GO" id="GO:0043022">
    <property type="term" value="F:ribosome binding"/>
    <property type="evidence" value="ECO:0007669"/>
    <property type="project" value="UniProtKB-UniRule"/>
</dbReference>
<keyword evidence="9" id="KW-1185">Reference proteome</keyword>
<dbReference type="EMBL" id="JAAIYP010000032">
    <property type="protein sequence ID" value="NFV79632.1"/>
    <property type="molecule type" value="Genomic_DNA"/>
</dbReference>
<name>A0A7C9UVS3_9PROT</name>
<dbReference type="PANTHER" id="PTHR33370:SF1">
    <property type="entry name" value="TRANSLATION INITIATION FACTOR IF-1, CHLOROPLASTIC"/>
    <property type="match status" value="1"/>
</dbReference>
<dbReference type="InterPro" id="IPR006196">
    <property type="entry name" value="RNA-binding_domain_S1_IF1"/>
</dbReference>
<keyword evidence="3 4" id="KW-0648">Protein biosynthesis</keyword>
<organism evidence="8 9">
    <name type="scientific">Magnetospirillum aberrantis SpK</name>
    <dbReference type="NCBI Taxonomy" id="908842"/>
    <lineage>
        <taxon>Bacteria</taxon>
        <taxon>Pseudomonadati</taxon>
        <taxon>Pseudomonadota</taxon>
        <taxon>Alphaproteobacteria</taxon>
        <taxon>Rhodospirillales</taxon>
        <taxon>Rhodospirillaceae</taxon>
        <taxon>Magnetospirillum</taxon>
    </lineage>
</organism>
<evidence type="ECO:0000256" key="3">
    <source>
        <dbReference type="ARBA" id="ARBA00022917"/>
    </source>
</evidence>
<protein>
    <recommendedName>
        <fullName evidence="4 5">Translation initiation factor IF-1</fullName>
    </recommendedName>
</protein>
<proteinExistence type="inferred from homology"/>
<keyword evidence="2 4" id="KW-0396">Initiation factor</keyword>
<dbReference type="FunFam" id="2.40.50.140:FF:000002">
    <property type="entry name" value="Translation initiation factor IF-1"/>
    <property type="match status" value="1"/>
</dbReference>
<evidence type="ECO:0000313" key="8">
    <source>
        <dbReference type="EMBL" id="NFV79632.1"/>
    </source>
</evidence>
<dbReference type="GO" id="GO:0019843">
    <property type="term" value="F:rRNA binding"/>
    <property type="evidence" value="ECO:0007669"/>
    <property type="project" value="UniProtKB-UniRule"/>
</dbReference>
<dbReference type="Gene3D" id="2.40.50.140">
    <property type="entry name" value="Nucleic acid-binding proteins"/>
    <property type="match status" value="1"/>
</dbReference>
<dbReference type="CDD" id="cd04451">
    <property type="entry name" value="S1_IF1"/>
    <property type="match status" value="1"/>
</dbReference>
<dbReference type="PROSITE" id="PS50832">
    <property type="entry name" value="S1_IF1_TYPE"/>
    <property type="match status" value="1"/>
</dbReference>
<dbReference type="GO" id="GO:0003743">
    <property type="term" value="F:translation initiation factor activity"/>
    <property type="evidence" value="ECO:0007669"/>
    <property type="project" value="UniProtKB-UniRule"/>
</dbReference>
<dbReference type="HAMAP" id="MF_00075">
    <property type="entry name" value="IF_1"/>
    <property type="match status" value="1"/>
</dbReference>
<keyword evidence="4" id="KW-0694">RNA-binding</keyword>
<dbReference type="NCBIfam" id="TIGR00008">
    <property type="entry name" value="infA"/>
    <property type="match status" value="1"/>
</dbReference>
<keyword evidence="4" id="KW-0963">Cytoplasm</keyword>
<sequence length="90" mass="10111">MAKEDIIEFDGVVAEVLPDSRFRVTLDSGHEIMAYASGRMKKNRIRILAGDRVTVEMTPYDLTKGRINFRHKDTGAAPVTAGSRPPPRRR</sequence>
<reference evidence="8 9" key="1">
    <citation type="submission" date="2020-02" db="EMBL/GenBank/DDBJ databases">
        <authorList>
            <person name="Dziuba M."/>
            <person name="Kuznetsov B."/>
            <person name="Mardanov A."/>
            <person name="Ravin N."/>
            <person name="Grouzdev D."/>
        </authorList>
    </citation>
    <scope>NUCLEOTIDE SEQUENCE [LARGE SCALE GENOMIC DNA]</scope>
    <source>
        <strain evidence="8 9">SpK</strain>
    </source>
</reference>
<dbReference type="SMART" id="SM00316">
    <property type="entry name" value="S1"/>
    <property type="match status" value="1"/>
</dbReference>
<accession>A0A7C9UVS3</accession>
<comment type="function">
    <text evidence="4">One of the essential components for the initiation of protein synthesis. Stabilizes the binding of IF-2 and IF-3 on the 30S subunit to which N-formylmethionyl-tRNA(fMet) subsequently binds. Helps modulate mRNA selection, yielding the 30S pre-initiation complex (PIC). Upon addition of the 50S ribosomal subunit IF-1, IF-2 and IF-3 are released leaving the mature 70S translation initiation complex.</text>
</comment>
<gene>
    <name evidence="4 8" type="primary">infA</name>
    <name evidence="8" type="ORF">G4223_05865</name>
</gene>